<dbReference type="EMBL" id="JAUJDW010000094">
    <property type="protein sequence ID" value="KAK0638407.1"/>
    <property type="molecule type" value="Genomic_DNA"/>
</dbReference>
<dbReference type="AlphaFoldDB" id="A0AA40CH97"/>
<organism evidence="1 2">
    <name type="scientific">Lasiodiplodia hormozganensis</name>
    <dbReference type="NCBI Taxonomy" id="869390"/>
    <lineage>
        <taxon>Eukaryota</taxon>
        <taxon>Fungi</taxon>
        <taxon>Dikarya</taxon>
        <taxon>Ascomycota</taxon>
        <taxon>Pezizomycotina</taxon>
        <taxon>Dothideomycetes</taxon>
        <taxon>Dothideomycetes incertae sedis</taxon>
        <taxon>Botryosphaeriales</taxon>
        <taxon>Botryosphaeriaceae</taxon>
        <taxon>Lasiodiplodia</taxon>
    </lineage>
</organism>
<sequence length="464" mass="53092">MQPSDGSGCVHVFTRRLDLLNPSFTLIITFDHPIAHPLAVSLSNEAAMSGIRPSLVDLPGDILKEIVETVARLSVSNRGADNEICSLSMVNKLFYELAIPHIFRVIRISRLRHFSLDGQYTGLHPAPLKYTIYLGLDFPPDYSLKLEHLMLFASPKSYACRWIAAQLLATLHFARNAQVVSFQVPEDILYYLASHADALGKRFSSVVELHYYCHLQETSLNSDIPKLFPNLTTLVGFGNDTLRDIRMCYEVIIPFLSEVFNEHEHLKHLQLHHDWKTDLLARLARIGPRLETIAMSWTHYLYYNEYLWNCINSNVEGLQRVLEQNKGIKNITLPRYNNEDNAVEFRNILAMIRVHCPHIEMVAVDMDMDYELWRRSSDFQIGELVPKLRTTTTSYQRKSQAWMRYLEPVMPHQKLGVTSYGGVSVIIINPILETEVVGRDPWASELNVGANEDQYSTASDDSED</sequence>
<reference evidence="1" key="1">
    <citation type="submission" date="2023-06" db="EMBL/GenBank/DDBJ databases">
        <title>Multi-omics analyses reveal the molecular pathogenesis toolkit of Lasiodiplodia hormozganensis, a cross-kingdom pathogen.</title>
        <authorList>
            <person name="Felix C."/>
            <person name="Meneses R."/>
            <person name="Goncalves M.F.M."/>
            <person name="Tilleman L."/>
            <person name="Duarte A.S."/>
            <person name="Jorrin-Novo J.V."/>
            <person name="Van De Peer Y."/>
            <person name="Deforce D."/>
            <person name="Van Nieuwerburgh F."/>
            <person name="Esteves A.C."/>
            <person name="Alves A."/>
        </authorList>
    </citation>
    <scope>NUCLEOTIDE SEQUENCE</scope>
    <source>
        <strain evidence="1">CBS 339.90</strain>
    </source>
</reference>
<evidence type="ECO:0000313" key="1">
    <source>
        <dbReference type="EMBL" id="KAK0638407.1"/>
    </source>
</evidence>
<evidence type="ECO:0000313" key="2">
    <source>
        <dbReference type="Proteomes" id="UP001175001"/>
    </source>
</evidence>
<gene>
    <name evidence="1" type="ORF">DIS24_g9854</name>
</gene>
<comment type="caution">
    <text evidence="1">The sequence shown here is derived from an EMBL/GenBank/DDBJ whole genome shotgun (WGS) entry which is preliminary data.</text>
</comment>
<dbReference type="Gene3D" id="3.80.10.10">
    <property type="entry name" value="Ribonuclease Inhibitor"/>
    <property type="match status" value="1"/>
</dbReference>
<protein>
    <recommendedName>
        <fullName evidence="3">F-box domain-containing protein</fullName>
    </recommendedName>
</protein>
<dbReference type="InterPro" id="IPR032675">
    <property type="entry name" value="LRR_dom_sf"/>
</dbReference>
<accession>A0AA40CH97</accession>
<proteinExistence type="predicted"/>
<evidence type="ECO:0008006" key="3">
    <source>
        <dbReference type="Google" id="ProtNLM"/>
    </source>
</evidence>
<keyword evidence="2" id="KW-1185">Reference proteome</keyword>
<name>A0AA40CH97_9PEZI</name>
<dbReference type="Proteomes" id="UP001175001">
    <property type="component" value="Unassembled WGS sequence"/>
</dbReference>